<protein>
    <submittedName>
        <fullName evidence="2">Uncharacterized protein</fullName>
    </submittedName>
</protein>
<dbReference type="Proteomes" id="UP000183585">
    <property type="component" value="Unassembled WGS sequence"/>
</dbReference>
<dbReference type="RefSeq" id="WP_074476934.1">
    <property type="nucleotide sequence ID" value="NZ_FMCT01000012.1"/>
</dbReference>
<dbReference type="EMBL" id="FMCT01000012">
    <property type="protein sequence ID" value="SCF42898.1"/>
    <property type="molecule type" value="Genomic_DNA"/>
</dbReference>
<proteinExistence type="predicted"/>
<name>A0A1C5ACC7_9ACTN</name>
<reference evidence="3" key="1">
    <citation type="submission" date="2016-06" db="EMBL/GenBank/DDBJ databases">
        <authorList>
            <person name="Varghese N."/>
            <person name="Submissions Spin"/>
        </authorList>
    </citation>
    <scope>NUCLEOTIDE SEQUENCE [LARGE SCALE GENOMIC DNA]</scope>
    <source>
        <strain evidence="3">DSM 43168</strain>
    </source>
</reference>
<evidence type="ECO:0000256" key="1">
    <source>
        <dbReference type="SAM" id="MobiDB-lite"/>
    </source>
</evidence>
<accession>A0A1C5ACC7</accession>
<gene>
    <name evidence="2" type="ORF">GA0070563_112151</name>
</gene>
<evidence type="ECO:0000313" key="2">
    <source>
        <dbReference type="EMBL" id="SCF42898.1"/>
    </source>
</evidence>
<feature type="compositionally biased region" description="Basic and acidic residues" evidence="1">
    <location>
        <begin position="12"/>
        <end position="25"/>
    </location>
</feature>
<evidence type="ECO:0000313" key="3">
    <source>
        <dbReference type="Proteomes" id="UP000183585"/>
    </source>
</evidence>
<feature type="region of interest" description="Disordered" evidence="1">
    <location>
        <begin position="1"/>
        <end position="25"/>
    </location>
</feature>
<organism evidence="2 3">
    <name type="scientific">Micromonospora carbonacea</name>
    <dbReference type="NCBI Taxonomy" id="47853"/>
    <lineage>
        <taxon>Bacteria</taxon>
        <taxon>Bacillati</taxon>
        <taxon>Actinomycetota</taxon>
        <taxon>Actinomycetes</taxon>
        <taxon>Micromonosporales</taxon>
        <taxon>Micromonosporaceae</taxon>
        <taxon>Micromonospora</taxon>
    </lineage>
</organism>
<keyword evidence="3" id="KW-1185">Reference proteome</keyword>
<dbReference type="AlphaFoldDB" id="A0A1C5ACC7"/>
<sequence>MTEFCTDTSPHGPHEHYGDPPVLRRECPGRENEGTRLVAALTAAGFTTAGHGRGYVRMGWPGSAELRGSLLVPTDDTDPEYTDLLAAVRQVLGRAVRRGEAARYALDLHAGEVPS</sequence>